<sequence length="845" mass="96180">MNGAHDFLMSNSTFVDQSTHITTIVGGRGLGQLLARSTPDAFHDSSARYPPPLCHPGTREDHINQIIQWSTTENYPASQVLWLKGPAGVGKSAIAQTCAERLGKKLGAAFFFSRSNSRDDSTRLFTSVAYQVAMRCKPYGDFLDKLVHRNPTLVEKSMPSQFQELLVAPIEVLQQEVKDLTQCVIIIDGLDECDGMQAQENIIDIITRSVREKTTPLLWIICSRLEPHIVATFSKPDIKPHIFEIELTISRDLDCQILLYLTDKLTDIGSRYGVRQPWPSEMSVWKLVELSSGLFAYAHTVVRFIDDENTKDPLDQLSAVFSLRNHEVLGDRLHHPLATLDVLYTFVLTRIPPKSLINALQIILINRLLPHVAEHEGIEEKMSLTPRSVPIPVTKEYLELLDMSEDQFNHSLQSLHAVMVTGEDSNTRFCHASFMDFLEDRTRSKDFCIWSETATALCNKLLDKFNEVYLVKGPFHGMYPRLGPSEDTLHPMSPYYQLSRALASLLDFAQLEGCQTRLKEFDFRKLCLAPLGYLHVRRMDQFLEKARGLNLIRPYRSRNACSFFLAAFARRPRCRSYVIGHGEGKAILTISYNHELGSRGIEIQPWSEGSLARFKAEIYREIYQDSDHWIFEVLAIDLRRKMQDLESEIHWTDLVAQMLREAHTRGIKREQIEDALRIMPFHPAMVRAVKNLKAGGKTTFLCLSSANTVFIPIILEDKGLGSLFTEIVSNPAEWEGDLLKLRRLIDPDGPQHHCPVGCAPNMCKGDELTSFLERHGKVFDRMIYVGDGSNDFCPALRLRVQDTVLCRVGRGLQKRIGREAEQRGMKCQVQYWAGAWEVEEMFDKL</sequence>
<dbReference type="PROSITE" id="PS50837">
    <property type="entry name" value="NACHT"/>
    <property type="match status" value="1"/>
</dbReference>
<dbReference type="NCBIfam" id="TIGR01488">
    <property type="entry name" value="HAD-SF-IB"/>
    <property type="match status" value="1"/>
</dbReference>
<dbReference type="SUPFAM" id="SSF56784">
    <property type="entry name" value="HAD-like"/>
    <property type="match status" value="1"/>
</dbReference>
<dbReference type="Pfam" id="PF24883">
    <property type="entry name" value="NPHP3_N"/>
    <property type="match status" value="1"/>
</dbReference>
<feature type="domain" description="NACHT" evidence="2">
    <location>
        <begin position="79"/>
        <end position="192"/>
    </location>
</feature>
<comment type="caution">
    <text evidence="3">The sequence shown here is derived from an EMBL/GenBank/DDBJ whole genome shotgun (WGS) entry which is preliminary data.</text>
</comment>
<accession>A0A8H5G6Q1</accession>
<dbReference type="PANTHER" id="PTHR20889:SF12">
    <property type="entry name" value="LP01149P"/>
    <property type="match status" value="1"/>
</dbReference>
<keyword evidence="1" id="KW-0677">Repeat</keyword>
<dbReference type="AlphaFoldDB" id="A0A8H5G6Q1"/>
<dbReference type="InterPro" id="IPR027417">
    <property type="entry name" value="P-loop_NTPase"/>
</dbReference>
<dbReference type="InterPro" id="IPR016965">
    <property type="entry name" value="Pase_PHOSPHO-typ"/>
</dbReference>
<dbReference type="InterPro" id="IPR007111">
    <property type="entry name" value="NACHT_NTPase"/>
</dbReference>
<dbReference type="OrthoDB" id="3014077at2759"/>
<dbReference type="SUPFAM" id="SSF52540">
    <property type="entry name" value="P-loop containing nucleoside triphosphate hydrolases"/>
    <property type="match status" value="1"/>
</dbReference>
<proteinExistence type="predicted"/>
<dbReference type="InterPro" id="IPR056884">
    <property type="entry name" value="NPHP3-like_N"/>
</dbReference>
<keyword evidence="4" id="KW-1185">Reference proteome</keyword>
<evidence type="ECO:0000256" key="1">
    <source>
        <dbReference type="ARBA" id="ARBA00022737"/>
    </source>
</evidence>
<evidence type="ECO:0000313" key="4">
    <source>
        <dbReference type="Proteomes" id="UP000559027"/>
    </source>
</evidence>
<dbReference type="Gene3D" id="3.40.50.300">
    <property type="entry name" value="P-loop containing nucleotide triphosphate hydrolases"/>
    <property type="match status" value="1"/>
</dbReference>
<dbReference type="InterPro" id="IPR023214">
    <property type="entry name" value="HAD_sf"/>
</dbReference>
<dbReference type="Proteomes" id="UP000559027">
    <property type="component" value="Unassembled WGS sequence"/>
</dbReference>
<dbReference type="EMBL" id="JAACJO010000004">
    <property type="protein sequence ID" value="KAF5359235.1"/>
    <property type="molecule type" value="Genomic_DNA"/>
</dbReference>
<dbReference type="PANTHER" id="PTHR20889">
    <property type="entry name" value="PHOSPHATASE, ORPHAN 1, 2"/>
    <property type="match status" value="1"/>
</dbReference>
<protein>
    <recommendedName>
        <fullName evidence="2">NACHT domain-containing protein</fullName>
    </recommendedName>
</protein>
<name>A0A8H5G6Q1_9AGAR</name>
<dbReference type="GO" id="GO:0016791">
    <property type="term" value="F:phosphatase activity"/>
    <property type="evidence" value="ECO:0007669"/>
    <property type="project" value="InterPro"/>
</dbReference>
<organism evidence="3 4">
    <name type="scientific">Leucocoprinus leucothites</name>
    <dbReference type="NCBI Taxonomy" id="201217"/>
    <lineage>
        <taxon>Eukaryota</taxon>
        <taxon>Fungi</taxon>
        <taxon>Dikarya</taxon>
        <taxon>Basidiomycota</taxon>
        <taxon>Agaricomycotina</taxon>
        <taxon>Agaricomycetes</taxon>
        <taxon>Agaricomycetidae</taxon>
        <taxon>Agaricales</taxon>
        <taxon>Agaricineae</taxon>
        <taxon>Agaricaceae</taxon>
        <taxon>Leucocoprinus</taxon>
    </lineage>
</organism>
<dbReference type="Pfam" id="PF06888">
    <property type="entry name" value="Put_Phosphatase"/>
    <property type="match status" value="1"/>
</dbReference>
<dbReference type="InterPro" id="IPR036412">
    <property type="entry name" value="HAD-like_sf"/>
</dbReference>
<reference evidence="3 4" key="1">
    <citation type="journal article" date="2020" name="ISME J.">
        <title>Uncovering the hidden diversity of litter-decomposition mechanisms in mushroom-forming fungi.</title>
        <authorList>
            <person name="Floudas D."/>
            <person name="Bentzer J."/>
            <person name="Ahren D."/>
            <person name="Johansson T."/>
            <person name="Persson P."/>
            <person name="Tunlid A."/>
        </authorList>
    </citation>
    <scope>NUCLEOTIDE SEQUENCE [LARGE SCALE GENOMIC DNA]</scope>
    <source>
        <strain evidence="3 4">CBS 146.42</strain>
    </source>
</reference>
<evidence type="ECO:0000259" key="2">
    <source>
        <dbReference type="PROSITE" id="PS50837"/>
    </source>
</evidence>
<evidence type="ECO:0000313" key="3">
    <source>
        <dbReference type="EMBL" id="KAF5359235.1"/>
    </source>
</evidence>
<dbReference type="Gene3D" id="3.40.50.1000">
    <property type="entry name" value="HAD superfamily/HAD-like"/>
    <property type="match status" value="1"/>
</dbReference>
<gene>
    <name evidence="3" type="ORF">D9756_002869</name>
</gene>